<comment type="caution">
    <text evidence="5">The sequence shown here is derived from an EMBL/GenBank/DDBJ whole genome shotgun (WGS) entry which is preliminary data.</text>
</comment>
<feature type="domain" description="Thiolase-like protein type 1 additional C-terminal" evidence="4">
    <location>
        <begin position="428"/>
        <end position="473"/>
    </location>
</feature>
<reference evidence="5" key="1">
    <citation type="journal article" date="2015" name="Nature">
        <title>Complex archaea that bridge the gap between prokaryotes and eukaryotes.</title>
        <authorList>
            <person name="Spang A."/>
            <person name="Saw J.H."/>
            <person name="Jorgensen S.L."/>
            <person name="Zaremba-Niedzwiedzka K."/>
            <person name="Martijn J."/>
            <person name="Lind A.E."/>
            <person name="van Eijk R."/>
            <person name="Schleper C."/>
            <person name="Guy L."/>
            <person name="Ettema T.J."/>
        </authorList>
    </citation>
    <scope>NUCLEOTIDE SEQUENCE</scope>
</reference>
<keyword evidence="3" id="KW-0012">Acyltransferase</keyword>
<accession>A0A0F9BYF6</accession>
<dbReference type="InterPro" id="IPR040771">
    <property type="entry name" value="TLP1_add_C"/>
</dbReference>
<dbReference type="PANTHER" id="PTHR18919:SF139">
    <property type="entry name" value="THIOLASE-LIKE PROTEIN TYPE 1 ADDITIONAL C-TERMINAL DOMAIN-CONTAINING PROTEIN"/>
    <property type="match status" value="1"/>
</dbReference>
<dbReference type="EMBL" id="LAZR01035661">
    <property type="protein sequence ID" value="KKL26919.1"/>
    <property type="molecule type" value="Genomic_DNA"/>
</dbReference>
<comment type="similarity">
    <text evidence="1">Belongs to the thiolase-like superfamily. Thiolase family.</text>
</comment>
<evidence type="ECO:0000256" key="2">
    <source>
        <dbReference type="ARBA" id="ARBA00022679"/>
    </source>
</evidence>
<dbReference type="SUPFAM" id="SSF53901">
    <property type="entry name" value="Thiolase-like"/>
    <property type="match status" value="1"/>
</dbReference>
<evidence type="ECO:0000256" key="1">
    <source>
        <dbReference type="ARBA" id="ARBA00010982"/>
    </source>
</evidence>
<evidence type="ECO:0000256" key="3">
    <source>
        <dbReference type="ARBA" id="ARBA00023315"/>
    </source>
</evidence>
<proteinExistence type="inferred from homology"/>
<dbReference type="Pfam" id="PF18313">
    <property type="entry name" value="TLP1_add_C"/>
    <property type="match status" value="1"/>
</dbReference>
<dbReference type="Gene3D" id="3.40.47.10">
    <property type="match status" value="1"/>
</dbReference>
<gene>
    <name evidence="5" type="ORF">LCGC14_2390430</name>
</gene>
<sequence length="478" mass="52896">MNNRAPIIVGVGQLTHKPKNPRDFLHPLQGMKTAVKRAADDAGCKDLIGTADALHVVNIFTWNYRKVPRMLAELLDINPALKEYTTIGGDTPQWLVNRVADNLVSGKNDVSILAGCEVMHSVKSALASGRPPEGFQDNFQDITPIGDDSEGVLIGNKRFGNSGDELDHFMDMPIRIYPLIENALRAKEGLTIEQQIENLGKFGETFSAVAAKNPYAWSRDPLTATQTTTPSPKNRMISFPYTKLLNANLYVDQAAALIMTTPHMARKLGIPKEKWVYLHGGQDATDIWFISERKDIADSPAIKASVQDALRQAQLTLEDVSFFDFYSCFPCMPRLYRLVLGIEHADPRPMTLTGGLPYFGGPGSNYVMHSIAEAVDRCRIEPEKFGLITSNGWYCTKHSAGIYSCRNPTKTWNRAPPASFQKRLSLPKSLEIDKAPSGSFLVDSYTVWFSRQGEPETGILIGRTESGKRALAHTPKGN</sequence>
<dbReference type="InterPro" id="IPR016039">
    <property type="entry name" value="Thiolase-like"/>
</dbReference>
<dbReference type="PANTHER" id="PTHR18919">
    <property type="entry name" value="ACETYL-COA C-ACYLTRANSFERASE"/>
    <property type="match status" value="1"/>
</dbReference>
<organism evidence="5">
    <name type="scientific">marine sediment metagenome</name>
    <dbReference type="NCBI Taxonomy" id="412755"/>
    <lineage>
        <taxon>unclassified sequences</taxon>
        <taxon>metagenomes</taxon>
        <taxon>ecological metagenomes</taxon>
    </lineage>
</organism>
<dbReference type="Gene3D" id="2.40.50.840">
    <property type="match status" value="1"/>
</dbReference>
<feature type="non-terminal residue" evidence="5">
    <location>
        <position position="478"/>
    </location>
</feature>
<protein>
    <recommendedName>
        <fullName evidence="4">Thiolase-like protein type 1 additional C-terminal domain-containing protein</fullName>
    </recommendedName>
</protein>
<dbReference type="GO" id="GO:0016746">
    <property type="term" value="F:acyltransferase activity"/>
    <property type="evidence" value="ECO:0007669"/>
    <property type="project" value="UniProtKB-KW"/>
</dbReference>
<evidence type="ECO:0000259" key="4">
    <source>
        <dbReference type="Pfam" id="PF18313"/>
    </source>
</evidence>
<name>A0A0F9BYF6_9ZZZZ</name>
<dbReference type="AlphaFoldDB" id="A0A0F9BYF6"/>
<evidence type="ECO:0000313" key="5">
    <source>
        <dbReference type="EMBL" id="KKL26919.1"/>
    </source>
</evidence>
<keyword evidence="2" id="KW-0808">Transferase</keyword>